<evidence type="ECO:0000256" key="4">
    <source>
        <dbReference type="ARBA" id="ARBA00022840"/>
    </source>
</evidence>
<accession>A9WG62</accession>
<dbReference type="PANTHER" id="PTHR43289">
    <property type="entry name" value="MITOGEN-ACTIVATED PROTEIN KINASE KINASE KINASE 20-RELATED"/>
    <property type="match status" value="1"/>
</dbReference>
<reference evidence="9" key="1">
    <citation type="journal article" date="2011" name="BMC Genomics">
        <title>Complete genome sequence of the filamentous anoxygenic phototrophic bacterium Chloroflexus aurantiacus.</title>
        <authorList>
            <person name="Tang K.H."/>
            <person name="Barry K."/>
            <person name="Chertkov O."/>
            <person name="Dalin E."/>
            <person name="Han C.S."/>
            <person name="Hauser L.J."/>
            <person name="Honchak B.M."/>
            <person name="Karbach L.E."/>
            <person name="Land M.L."/>
            <person name="Lapidus A."/>
            <person name="Larimer F.W."/>
            <person name="Mikhailova N."/>
            <person name="Pitluck S."/>
            <person name="Pierson B.K."/>
            <person name="Blankenship R.E."/>
        </authorList>
    </citation>
    <scope>NUCLEOTIDE SEQUENCE [LARGE SCALE GENOMIC DNA]</scope>
    <source>
        <strain evidence="9">ATCC 29366 / DSM 635 / J-10-fl</strain>
    </source>
</reference>
<evidence type="ECO:0000256" key="2">
    <source>
        <dbReference type="ARBA" id="ARBA00022741"/>
    </source>
</evidence>
<dbReference type="PANTHER" id="PTHR43289:SF34">
    <property type="entry name" value="SERINE_THREONINE-PROTEIN KINASE YBDM-RELATED"/>
    <property type="match status" value="1"/>
</dbReference>
<keyword evidence="1" id="KW-0808">Transferase</keyword>
<proteinExistence type="predicted"/>
<dbReference type="CDD" id="cd00060">
    <property type="entry name" value="FHA"/>
    <property type="match status" value="1"/>
</dbReference>
<evidence type="ECO:0000256" key="3">
    <source>
        <dbReference type="ARBA" id="ARBA00022777"/>
    </source>
</evidence>
<dbReference type="GO" id="GO:0004674">
    <property type="term" value="F:protein serine/threonine kinase activity"/>
    <property type="evidence" value="ECO:0000318"/>
    <property type="project" value="GO_Central"/>
</dbReference>
<evidence type="ECO:0000259" key="6">
    <source>
        <dbReference type="PROSITE" id="PS50006"/>
    </source>
</evidence>
<dbReference type="Gene3D" id="1.10.510.10">
    <property type="entry name" value="Transferase(Phosphotransferase) domain 1"/>
    <property type="match status" value="1"/>
</dbReference>
<protein>
    <submittedName>
        <fullName evidence="8">Protein kinase</fullName>
    </submittedName>
</protein>
<dbReference type="InterPro" id="IPR000719">
    <property type="entry name" value="Prot_kinase_dom"/>
</dbReference>
<keyword evidence="4 5" id="KW-0067">ATP-binding</keyword>
<dbReference type="FunCoup" id="A9WG62">
    <property type="interactions" value="6"/>
</dbReference>
<keyword evidence="2 5" id="KW-0547">Nucleotide-binding</keyword>
<dbReference type="SUPFAM" id="SSF49879">
    <property type="entry name" value="SMAD/FHA domain"/>
    <property type="match status" value="1"/>
</dbReference>
<feature type="domain" description="Protein kinase" evidence="7">
    <location>
        <begin position="20"/>
        <end position="276"/>
    </location>
</feature>
<sequence length="460" mass="51109">MLMPDRLPDNLTVRGTNDAYTVLNLIGRGGMGAVYRVRRVSDGSIWALKEMRPLGDISDEELAETQHLFLQEAELLRSLSFPNLPVVIDLFAYEGRPTMIMEFVPGKTLEAILREANAPMLEQQVIAYGIQLCRVLHYLHTRQPPIIYRDLKPANVILTPDGVLKLIDFGVARRHKAGKTKDTIAMGSAGYAPPEQYGRGQTDAASDVYALGATMLHLLTAIPPVPLQPPRRGEIIRINRSVSPETEAIVIRAMSLERDKRFASCLDMEQALHKLLKTPYVDPTLRMQPLPPTKPAAPPPVVPPPASTLPGAGESVGVVCDQCGRLNKPQARFCAGCGTALSGKDVVAEPPLRKPPARLILRSPYRTWEVVLDRSPIRIGRRDPRRAHFPEIDLAEHDRGIASRLHAIIERRGDHYILTDQKSTNGTEINGKQILPNVPQRLQAGDRIKIGEVEMEFRWN</sequence>
<dbReference type="InterPro" id="IPR008271">
    <property type="entry name" value="Ser/Thr_kinase_AS"/>
</dbReference>
<name>A9WG62_CHLAA</name>
<dbReference type="InterPro" id="IPR008984">
    <property type="entry name" value="SMAD_FHA_dom_sf"/>
</dbReference>
<dbReference type="STRING" id="324602.Caur_0745"/>
<dbReference type="PROSITE" id="PS50011">
    <property type="entry name" value="PROTEIN_KINASE_DOM"/>
    <property type="match status" value="1"/>
</dbReference>
<dbReference type="GO" id="GO:0005524">
    <property type="term" value="F:ATP binding"/>
    <property type="evidence" value="ECO:0007669"/>
    <property type="project" value="UniProtKB-UniRule"/>
</dbReference>
<dbReference type="Proteomes" id="UP000002008">
    <property type="component" value="Chromosome"/>
</dbReference>
<dbReference type="Pfam" id="PF00498">
    <property type="entry name" value="FHA"/>
    <property type="match status" value="1"/>
</dbReference>
<dbReference type="AlphaFoldDB" id="A9WG62"/>
<dbReference type="eggNOG" id="COG1716">
    <property type="taxonomic scope" value="Bacteria"/>
</dbReference>
<keyword evidence="3 8" id="KW-0418">Kinase</keyword>
<dbReference type="Gene3D" id="2.60.200.20">
    <property type="match status" value="1"/>
</dbReference>
<dbReference type="EMBL" id="CP000909">
    <property type="protein sequence ID" value="ABY33983.1"/>
    <property type="molecule type" value="Genomic_DNA"/>
</dbReference>
<dbReference type="HOGENOM" id="CLU_544885_0_0_0"/>
<dbReference type="RefSeq" id="WP_012256639.1">
    <property type="nucleotide sequence ID" value="NC_010175.1"/>
</dbReference>
<feature type="binding site" evidence="5">
    <location>
        <position position="49"/>
    </location>
    <ligand>
        <name>ATP</name>
        <dbReference type="ChEBI" id="CHEBI:30616"/>
    </ligand>
</feature>
<keyword evidence="9" id="KW-1185">Reference proteome</keyword>
<dbReference type="PATRIC" id="fig|324602.8.peg.850"/>
<dbReference type="PROSITE" id="PS50006">
    <property type="entry name" value="FHA_DOMAIN"/>
    <property type="match status" value="1"/>
</dbReference>
<dbReference type="PROSITE" id="PS00107">
    <property type="entry name" value="PROTEIN_KINASE_ATP"/>
    <property type="match status" value="1"/>
</dbReference>
<dbReference type="KEGG" id="cau:Caur_0745"/>
<evidence type="ECO:0000256" key="5">
    <source>
        <dbReference type="PROSITE-ProRule" id="PRU10141"/>
    </source>
</evidence>
<dbReference type="EnsemblBacteria" id="ABY33983">
    <property type="protein sequence ID" value="ABY33983"/>
    <property type="gene ID" value="Caur_0745"/>
</dbReference>
<evidence type="ECO:0000313" key="8">
    <source>
        <dbReference type="EMBL" id="ABY33983.1"/>
    </source>
</evidence>
<dbReference type="Pfam" id="PF00069">
    <property type="entry name" value="Pkinase"/>
    <property type="match status" value="1"/>
</dbReference>
<organism evidence="8 9">
    <name type="scientific">Chloroflexus aurantiacus (strain ATCC 29366 / DSM 635 / J-10-fl)</name>
    <dbReference type="NCBI Taxonomy" id="324602"/>
    <lineage>
        <taxon>Bacteria</taxon>
        <taxon>Bacillati</taxon>
        <taxon>Chloroflexota</taxon>
        <taxon>Chloroflexia</taxon>
        <taxon>Chloroflexales</taxon>
        <taxon>Chloroflexineae</taxon>
        <taxon>Chloroflexaceae</taxon>
        <taxon>Chloroflexus</taxon>
    </lineage>
</organism>
<evidence type="ECO:0000259" key="7">
    <source>
        <dbReference type="PROSITE" id="PS50011"/>
    </source>
</evidence>
<gene>
    <name evidence="8" type="ordered locus">Caur_0745</name>
</gene>
<dbReference type="SMART" id="SM00240">
    <property type="entry name" value="FHA"/>
    <property type="match status" value="1"/>
</dbReference>
<dbReference type="InterPro" id="IPR011009">
    <property type="entry name" value="Kinase-like_dom_sf"/>
</dbReference>
<dbReference type="InterPro" id="IPR000253">
    <property type="entry name" value="FHA_dom"/>
</dbReference>
<dbReference type="InParanoid" id="A9WG62"/>
<evidence type="ECO:0000256" key="1">
    <source>
        <dbReference type="ARBA" id="ARBA00022679"/>
    </source>
</evidence>
<dbReference type="CDD" id="cd14014">
    <property type="entry name" value="STKc_PknB_like"/>
    <property type="match status" value="1"/>
</dbReference>
<dbReference type="PROSITE" id="PS00108">
    <property type="entry name" value="PROTEIN_KINASE_ST"/>
    <property type="match status" value="1"/>
</dbReference>
<feature type="domain" description="FHA" evidence="6">
    <location>
        <begin position="377"/>
        <end position="434"/>
    </location>
</feature>
<dbReference type="InterPro" id="IPR017441">
    <property type="entry name" value="Protein_kinase_ATP_BS"/>
</dbReference>
<dbReference type="SMART" id="SM00220">
    <property type="entry name" value="S_TKc"/>
    <property type="match status" value="1"/>
</dbReference>
<dbReference type="eggNOG" id="COG0515">
    <property type="taxonomic scope" value="Bacteria"/>
</dbReference>
<evidence type="ECO:0000313" key="9">
    <source>
        <dbReference type="Proteomes" id="UP000002008"/>
    </source>
</evidence>
<dbReference type="SUPFAM" id="SSF56112">
    <property type="entry name" value="Protein kinase-like (PK-like)"/>
    <property type="match status" value="1"/>
</dbReference>